<evidence type="ECO:0008006" key="4">
    <source>
        <dbReference type="Google" id="ProtNLM"/>
    </source>
</evidence>
<feature type="compositionally biased region" description="Polar residues" evidence="1">
    <location>
        <begin position="285"/>
        <end position="313"/>
    </location>
</feature>
<dbReference type="HOGENOM" id="CLU_066385_0_0_4"/>
<gene>
    <name evidence="2" type="ORF">MIM_c14600</name>
</gene>
<organism evidence="2 3">
    <name type="scientific">Advenella mimigardefordensis (strain DSM 17166 / LMG 22922 / DPN7)</name>
    <dbReference type="NCBI Taxonomy" id="1247726"/>
    <lineage>
        <taxon>Bacteria</taxon>
        <taxon>Pseudomonadati</taxon>
        <taxon>Pseudomonadota</taxon>
        <taxon>Betaproteobacteria</taxon>
        <taxon>Burkholderiales</taxon>
        <taxon>Alcaligenaceae</taxon>
    </lineage>
</organism>
<reference evidence="2 3" key="1">
    <citation type="journal article" date="2014" name="Microbiology">
        <title>Unravelling the complete genome sequence of Advenella mimigardefordensis strain DPN7T and novel insights in the catabolism of the xenobiotic polythioester precursor 3,3'-dithiodipropionate.</title>
        <authorList>
            <person name="Wubbeler J.H."/>
            <person name="Hiessl S."/>
            <person name="Schuldes J."/>
            <person name="Thurmer A."/>
            <person name="Daniel R."/>
            <person name="Steinbuchel A."/>
        </authorList>
    </citation>
    <scope>NUCLEOTIDE SEQUENCE [LARGE SCALE GENOMIC DNA]</scope>
    <source>
        <strain evidence="3">DSM 17166 / LMG 22922 / DPN7</strain>
    </source>
</reference>
<name>W0PDQ7_ADVMD</name>
<accession>W0PDQ7</accession>
<dbReference type="EMBL" id="CP003915">
    <property type="protein sequence ID" value="AHG63550.1"/>
    <property type="molecule type" value="Genomic_DNA"/>
</dbReference>
<feature type="region of interest" description="Disordered" evidence="1">
    <location>
        <begin position="265"/>
        <end position="357"/>
    </location>
</feature>
<sequence length="357" mass="39017">MPYLFPPLLFLLCRRCPALARACRPDCLQPRTPSGISLSRQRGFAMMEFLVVALPLLLAAVTSYEASRWYMVREAVNLALLQAGRAGSVNHTRPQAIEDAFLEALAPLYAPAGAYRSPQERMQHQLQRFEQDSGQLAWDITITHPNLAEFADFMQKDLPIAIKTGHPAINNNYQHRQHQQYPRGTASGSTIYDANTLQLQARYLYEPVVPGMKSLLRTIFGAIGAPESPQARLGALPMSAAITIEMQSHPVLWLTEETTHVRYQQRNTLARSSATRRTPPDPGRSQGSDNHSSTKGGMSTETAPQPATVSATSPGDRPVSPVDSETGTDSGQPTPSRPVANNDVPENALPTDAACLP</sequence>
<dbReference type="Proteomes" id="UP000019095">
    <property type="component" value="Chromosome"/>
</dbReference>
<dbReference type="AlphaFoldDB" id="W0PDQ7"/>
<protein>
    <recommendedName>
        <fullName evidence="4">TadE-like protein</fullName>
    </recommendedName>
</protein>
<proteinExistence type="predicted"/>
<evidence type="ECO:0000256" key="1">
    <source>
        <dbReference type="SAM" id="MobiDB-lite"/>
    </source>
</evidence>
<dbReference type="eggNOG" id="COG4961">
    <property type="taxonomic scope" value="Bacteria"/>
</dbReference>
<dbReference type="STRING" id="1247726.MIM_c14600"/>
<evidence type="ECO:0000313" key="3">
    <source>
        <dbReference type="Proteomes" id="UP000019095"/>
    </source>
</evidence>
<dbReference type="PATRIC" id="fig|1247726.3.peg.1602"/>
<feature type="compositionally biased region" description="Polar residues" evidence="1">
    <location>
        <begin position="323"/>
        <end position="334"/>
    </location>
</feature>
<keyword evidence="3" id="KW-1185">Reference proteome</keyword>
<feature type="compositionally biased region" description="Polar residues" evidence="1">
    <location>
        <begin position="265"/>
        <end position="276"/>
    </location>
</feature>
<evidence type="ECO:0000313" key="2">
    <source>
        <dbReference type="EMBL" id="AHG63550.1"/>
    </source>
</evidence>
<dbReference type="KEGG" id="amim:MIM_c14600"/>